<gene>
    <name evidence="8" type="ORF">PGQ11_009739</name>
</gene>
<dbReference type="InterPro" id="IPR011032">
    <property type="entry name" value="GroES-like_sf"/>
</dbReference>
<dbReference type="PROSITE" id="PS00059">
    <property type="entry name" value="ADH_ZINC"/>
    <property type="match status" value="1"/>
</dbReference>
<evidence type="ECO:0000256" key="3">
    <source>
        <dbReference type="ARBA" id="ARBA00022723"/>
    </source>
</evidence>
<dbReference type="InterPro" id="IPR020843">
    <property type="entry name" value="ER"/>
</dbReference>
<keyword evidence="4 6" id="KW-0862">Zinc</keyword>
<keyword evidence="3 6" id="KW-0479">Metal-binding</keyword>
<accession>A0ABR2I9D9</accession>
<evidence type="ECO:0000313" key="9">
    <source>
        <dbReference type="Proteomes" id="UP001390339"/>
    </source>
</evidence>
<protein>
    <submittedName>
        <fullName evidence="8">Alcohol dehydrogenase</fullName>
    </submittedName>
</protein>
<evidence type="ECO:0000256" key="6">
    <source>
        <dbReference type="RuleBase" id="RU361277"/>
    </source>
</evidence>
<dbReference type="Gene3D" id="3.90.180.10">
    <property type="entry name" value="Medium-chain alcohol dehydrogenases, catalytic domain"/>
    <property type="match status" value="1"/>
</dbReference>
<keyword evidence="5" id="KW-0560">Oxidoreductase</keyword>
<dbReference type="InterPro" id="IPR013149">
    <property type="entry name" value="ADH-like_C"/>
</dbReference>
<dbReference type="InterPro" id="IPR013154">
    <property type="entry name" value="ADH-like_N"/>
</dbReference>
<feature type="domain" description="Enoyl reductase (ER)" evidence="7">
    <location>
        <begin position="16"/>
        <end position="336"/>
    </location>
</feature>
<dbReference type="InterPro" id="IPR036291">
    <property type="entry name" value="NAD(P)-bd_dom_sf"/>
</dbReference>
<dbReference type="Pfam" id="PF08240">
    <property type="entry name" value="ADH_N"/>
    <property type="match status" value="1"/>
</dbReference>
<comment type="cofactor">
    <cofactor evidence="1 6">
        <name>Zn(2+)</name>
        <dbReference type="ChEBI" id="CHEBI:29105"/>
    </cofactor>
</comment>
<dbReference type="Gene3D" id="3.40.50.720">
    <property type="entry name" value="NAD(P)-binding Rossmann-like Domain"/>
    <property type="match status" value="1"/>
</dbReference>
<evidence type="ECO:0000256" key="5">
    <source>
        <dbReference type="ARBA" id="ARBA00023002"/>
    </source>
</evidence>
<dbReference type="Proteomes" id="UP001390339">
    <property type="component" value="Unassembled WGS sequence"/>
</dbReference>
<name>A0ABR2I9D9_9PEZI</name>
<dbReference type="PANTHER" id="PTHR42940:SF7">
    <property type="entry name" value="ALCOHOL DEHYDROGENASE-LIKE N-TERMINAL DOMAIN-CONTAINING PROTEIN"/>
    <property type="match status" value="1"/>
</dbReference>
<sequence>MSLPSTYKHAVFKAKGEPLAVEDTPLKEPGQGEILVKVEACGVCHSDMFAQYDIFYQGFPRVPGHEIIGRVAAVGEGVKGWEAGDRIGAGWHGGHDGTCYGCQNGWTSSCDNGVINGITKDGGYGEYATINAIAAVRVPEGVDAAEYAPVLCAGVTVFQALRHSGVKPGETVAVQGLGGLGHMAVQYARQFGYRVVAVSRGTDKQAEALKLGATDFIDSSAGDAGAALRALGGAALVLTTALAAEAMTPLLKGINIQGKLLIVSVPGPITINAVDLMRYGVAVQVWPSGNNKDAEKALAFADDHDFHSVVEKFPLAQAPQAYDKMLSGKARYRAVITMD</sequence>
<evidence type="ECO:0000313" key="8">
    <source>
        <dbReference type="EMBL" id="KAK8859005.1"/>
    </source>
</evidence>
<dbReference type="EMBL" id="JAPCWZ010000006">
    <property type="protein sequence ID" value="KAK8859005.1"/>
    <property type="molecule type" value="Genomic_DNA"/>
</dbReference>
<reference evidence="8 9" key="1">
    <citation type="journal article" date="2024" name="IMA Fungus">
        <title>Apiospora arundinis, a panoply of carbohydrate-active enzymes and secondary metabolites.</title>
        <authorList>
            <person name="Sorensen T."/>
            <person name="Petersen C."/>
            <person name="Muurmann A.T."/>
            <person name="Christiansen J.V."/>
            <person name="Brundto M.L."/>
            <person name="Overgaard C.K."/>
            <person name="Boysen A.T."/>
            <person name="Wollenberg R.D."/>
            <person name="Larsen T.O."/>
            <person name="Sorensen J.L."/>
            <person name="Nielsen K.L."/>
            <person name="Sondergaard T.E."/>
        </authorList>
    </citation>
    <scope>NUCLEOTIDE SEQUENCE [LARGE SCALE GENOMIC DNA]</scope>
    <source>
        <strain evidence="8 9">AAU 773</strain>
    </source>
</reference>
<comment type="caution">
    <text evidence="8">The sequence shown here is derived from an EMBL/GenBank/DDBJ whole genome shotgun (WGS) entry which is preliminary data.</text>
</comment>
<comment type="similarity">
    <text evidence="2 6">Belongs to the zinc-containing alcohol dehydrogenase family.</text>
</comment>
<dbReference type="SMART" id="SM00829">
    <property type="entry name" value="PKS_ER"/>
    <property type="match status" value="1"/>
</dbReference>
<evidence type="ECO:0000256" key="4">
    <source>
        <dbReference type="ARBA" id="ARBA00022833"/>
    </source>
</evidence>
<dbReference type="SUPFAM" id="SSF50129">
    <property type="entry name" value="GroES-like"/>
    <property type="match status" value="1"/>
</dbReference>
<dbReference type="Pfam" id="PF00107">
    <property type="entry name" value="ADH_zinc_N"/>
    <property type="match status" value="1"/>
</dbReference>
<organism evidence="8 9">
    <name type="scientific">Apiospora arundinis</name>
    <dbReference type="NCBI Taxonomy" id="335852"/>
    <lineage>
        <taxon>Eukaryota</taxon>
        <taxon>Fungi</taxon>
        <taxon>Dikarya</taxon>
        <taxon>Ascomycota</taxon>
        <taxon>Pezizomycotina</taxon>
        <taxon>Sordariomycetes</taxon>
        <taxon>Xylariomycetidae</taxon>
        <taxon>Amphisphaeriales</taxon>
        <taxon>Apiosporaceae</taxon>
        <taxon>Apiospora</taxon>
    </lineage>
</organism>
<evidence type="ECO:0000256" key="1">
    <source>
        <dbReference type="ARBA" id="ARBA00001947"/>
    </source>
</evidence>
<dbReference type="PANTHER" id="PTHR42940">
    <property type="entry name" value="ALCOHOL DEHYDROGENASE 1-RELATED"/>
    <property type="match status" value="1"/>
</dbReference>
<proteinExistence type="inferred from homology"/>
<keyword evidence="9" id="KW-1185">Reference proteome</keyword>
<evidence type="ECO:0000256" key="2">
    <source>
        <dbReference type="ARBA" id="ARBA00008072"/>
    </source>
</evidence>
<dbReference type="InterPro" id="IPR002328">
    <property type="entry name" value="ADH_Zn_CS"/>
</dbReference>
<dbReference type="SUPFAM" id="SSF51735">
    <property type="entry name" value="NAD(P)-binding Rossmann-fold domains"/>
    <property type="match status" value="1"/>
</dbReference>
<evidence type="ECO:0000259" key="7">
    <source>
        <dbReference type="SMART" id="SM00829"/>
    </source>
</evidence>